<dbReference type="Pfam" id="PF17937">
    <property type="entry name" value="TetR_C_28"/>
    <property type="match status" value="1"/>
</dbReference>
<comment type="caution">
    <text evidence="6">The sequence shown here is derived from an EMBL/GenBank/DDBJ whole genome shotgun (WGS) entry which is preliminary data.</text>
</comment>
<dbReference type="InterPro" id="IPR001647">
    <property type="entry name" value="HTH_TetR"/>
</dbReference>
<dbReference type="Gene3D" id="1.10.357.10">
    <property type="entry name" value="Tetracycline Repressor, domain 2"/>
    <property type="match status" value="1"/>
</dbReference>
<dbReference type="SUPFAM" id="SSF46689">
    <property type="entry name" value="Homeodomain-like"/>
    <property type="match status" value="1"/>
</dbReference>
<dbReference type="InterPro" id="IPR041479">
    <property type="entry name" value="TetR_CgmR_C"/>
</dbReference>
<dbReference type="AlphaFoldDB" id="A0A3S0HSF6"/>
<evidence type="ECO:0000256" key="1">
    <source>
        <dbReference type="ARBA" id="ARBA00023015"/>
    </source>
</evidence>
<dbReference type="InterPro" id="IPR050109">
    <property type="entry name" value="HTH-type_TetR-like_transc_reg"/>
</dbReference>
<evidence type="ECO:0000259" key="5">
    <source>
        <dbReference type="PROSITE" id="PS50977"/>
    </source>
</evidence>
<dbReference type="RefSeq" id="WP_126930447.1">
    <property type="nucleotide sequence ID" value="NZ_RXLZ01000089.1"/>
</dbReference>
<feature type="domain" description="HTH tetR-type" evidence="5">
    <location>
        <begin position="6"/>
        <end position="66"/>
    </location>
</feature>
<dbReference type="Proteomes" id="UP000271705">
    <property type="component" value="Unassembled WGS sequence"/>
</dbReference>
<evidence type="ECO:0000256" key="3">
    <source>
        <dbReference type="ARBA" id="ARBA00023163"/>
    </source>
</evidence>
<dbReference type="PRINTS" id="PR00455">
    <property type="entry name" value="HTHTETR"/>
</dbReference>
<dbReference type="EMBL" id="RXLZ01000089">
    <property type="protein sequence ID" value="RTQ84493.1"/>
    <property type="molecule type" value="Genomic_DNA"/>
</dbReference>
<protein>
    <submittedName>
        <fullName evidence="6">TetR/AcrR family transcriptional regulator</fullName>
    </submittedName>
</protein>
<dbReference type="PANTHER" id="PTHR30055:SF234">
    <property type="entry name" value="HTH-TYPE TRANSCRIPTIONAL REGULATOR BETI"/>
    <property type="match status" value="1"/>
</dbReference>
<reference evidence="6 7" key="1">
    <citation type="submission" date="2018-12" db="EMBL/GenBank/DDBJ databases">
        <authorList>
            <person name="Kartti S."/>
            <person name="Manni A."/>
            <person name="Chemao El Fihri M.W."/>
            <person name="Laamarti M."/>
            <person name="Temsamani L."/>
            <person name="El Jamali J.E."/>
            <person name="Ouadghiri M."/>
            <person name="Ibrahimi A."/>
            <person name="Filati-Maltouf A."/>
        </authorList>
    </citation>
    <scope>NUCLEOTIDE SEQUENCE [LARGE SCALE GENOMIC DNA]</scope>
    <source>
        <strain evidence="6 7">MDMC339</strain>
    </source>
</reference>
<organism evidence="6 7">
    <name type="scientific">Stenotrophomonas maltophilia</name>
    <name type="common">Pseudomonas maltophilia</name>
    <name type="synonym">Xanthomonas maltophilia</name>
    <dbReference type="NCBI Taxonomy" id="40324"/>
    <lineage>
        <taxon>Bacteria</taxon>
        <taxon>Pseudomonadati</taxon>
        <taxon>Pseudomonadota</taxon>
        <taxon>Gammaproteobacteria</taxon>
        <taxon>Lysobacterales</taxon>
        <taxon>Lysobacteraceae</taxon>
        <taxon>Stenotrophomonas</taxon>
        <taxon>Stenotrophomonas maltophilia group</taxon>
    </lineage>
</organism>
<dbReference type="InterPro" id="IPR009057">
    <property type="entry name" value="Homeodomain-like_sf"/>
</dbReference>
<evidence type="ECO:0000313" key="7">
    <source>
        <dbReference type="Proteomes" id="UP000271705"/>
    </source>
</evidence>
<dbReference type="GO" id="GO:0003700">
    <property type="term" value="F:DNA-binding transcription factor activity"/>
    <property type="evidence" value="ECO:0007669"/>
    <property type="project" value="TreeGrafter"/>
</dbReference>
<dbReference type="PROSITE" id="PS50977">
    <property type="entry name" value="HTH_TETR_2"/>
    <property type="match status" value="1"/>
</dbReference>
<evidence type="ECO:0000256" key="4">
    <source>
        <dbReference type="PROSITE-ProRule" id="PRU00335"/>
    </source>
</evidence>
<evidence type="ECO:0000313" key="6">
    <source>
        <dbReference type="EMBL" id="RTQ84493.1"/>
    </source>
</evidence>
<keyword evidence="1" id="KW-0805">Transcription regulation</keyword>
<sequence length="187" mass="20951">MGRAKQIDREKILDAAERLLASHGRATLTFEAVAKEAGISKGGIQSTFESKNALINALLARWETHYESVPSLIDDGNGRSIARAHVIATMDNECPGNEHVATLLACLMQTPEERQWVRSWYAKLLSRISAQDGGDPLARIAFFAAEGLFFMRYFGLHEFPDQEWEKYLGELKSLLEEKTDGEKEHGK</sequence>
<name>A0A3S0HSF6_STEMA</name>
<proteinExistence type="predicted"/>
<dbReference type="GO" id="GO:0000976">
    <property type="term" value="F:transcription cis-regulatory region binding"/>
    <property type="evidence" value="ECO:0007669"/>
    <property type="project" value="TreeGrafter"/>
</dbReference>
<accession>A0A3S0HSF6</accession>
<feature type="DNA-binding region" description="H-T-H motif" evidence="4">
    <location>
        <begin position="29"/>
        <end position="48"/>
    </location>
</feature>
<dbReference type="Pfam" id="PF00440">
    <property type="entry name" value="TetR_N"/>
    <property type="match status" value="1"/>
</dbReference>
<keyword evidence="3" id="KW-0804">Transcription</keyword>
<keyword evidence="2 4" id="KW-0238">DNA-binding</keyword>
<evidence type="ECO:0000256" key="2">
    <source>
        <dbReference type="ARBA" id="ARBA00023125"/>
    </source>
</evidence>
<dbReference type="PANTHER" id="PTHR30055">
    <property type="entry name" value="HTH-TYPE TRANSCRIPTIONAL REGULATOR RUTR"/>
    <property type="match status" value="1"/>
</dbReference>
<gene>
    <name evidence="6" type="ORF">EKL94_20530</name>
</gene>